<gene>
    <name evidence="2" type="ORF">K6Q96_02040</name>
</gene>
<reference evidence="2" key="1">
    <citation type="submission" date="2021-08" db="EMBL/GenBank/DDBJ databases">
        <authorList>
            <person name="Sakaguchi M."/>
            <person name="Kikuchi T."/>
            <person name="Urbanczyk H."/>
        </authorList>
    </citation>
    <scope>NUCLEOTIDE SEQUENCE</scope>
    <source>
        <strain evidence="2">020920N</strain>
    </source>
</reference>
<dbReference type="EMBL" id="CP082275">
    <property type="protein sequence ID" value="USH02845.1"/>
    <property type="molecule type" value="Genomic_DNA"/>
</dbReference>
<proteinExistence type="predicted"/>
<organism evidence="2 3">
    <name type="scientific">Grimontia kaedaensis</name>
    <dbReference type="NCBI Taxonomy" id="2872157"/>
    <lineage>
        <taxon>Bacteria</taxon>
        <taxon>Pseudomonadati</taxon>
        <taxon>Pseudomonadota</taxon>
        <taxon>Gammaproteobacteria</taxon>
        <taxon>Vibrionales</taxon>
        <taxon>Vibrionaceae</taxon>
        <taxon>Grimontia</taxon>
    </lineage>
</organism>
<protein>
    <recommendedName>
        <fullName evidence="4">Alternative ribosome-rescue factor A</fullName>
    </recommendedName>
</protein>
<sequence length="74" mass="8470">MAKRKHGNLKLQKRLIDIVEKEKGRADKKAVLSTTLSKRGSQKAYAESDKHTSNVRNIMRFFNYSETLSNTSLT</sequence>
<accession>A0ABY4WV01</accession>
<evidence type="ECO:0008006" key="4">
    <source>
        <dbReference type="Google" id="ProtNLM"/>
    </source>
</evidence>
<name>A0ABY4WV01_9GAMM</name>
<keyword evidence="3" id="KW-1185">Reference proteome</keyword>
<feature type="region of interest" description="Disordered" evidence="1">
    <location>
        <begin position="30"/>
        <end position="50"/>
    </location>
</feature>
<dbReference type="Proteomes" id="UP001056255">
    <property type="component" value="Chromosome I"/>
</dbReference>
<evidence type="ECO:0000256" key="1">
    <source>
        <dbReference type="SAM" id="MobiDB-lite"/>
    </source>
</evidence>
<evidence type="ECO:0000313" key="3">
    <source>
        <dbReference type="Proteomes" id="UP001056255"/>
    </source>
</evidence>
<dbReference type="RefSeq" id="WP_251877416.1">
    <property type="nucleotide sequence ID" value="NZ_CP082275.1"/>
</dbReference>
<evidence type="ECO:0000313" key="2">
    <source>
        <dbReference type="EMBL" id="USH02845.1"/>
    </source>
</evidence>